<dbReference type="RefSeq" id="WP_012530264.1">
    <property type="nucleotide sequence ID" value="NC_011146.1"/>
</dbReference>
<evidence type="ECO:0000313" key="3">
    <source>
        <dbReference type="EMBL" id="ACH38845.1"/>
    </source>
</evidence>
<keyword evidence="2" id="KW-1133">Transmembrane helix</keyword>
<name>B5EAY4_CITBB</name>
<dbReference type="AlphaFoldDB" id="B5EAY4"/>
<organism evidence="3 4">
    <name type="scientific">Citrifermentans bemidjiense (strain ATCC BAA-1014 / DSM 16622 / JCM 12645 / Bem)</name>
    <name type="common">Geobacter bemidjiensis</name>
    <dbReference type="NCBI Taxonomy" id="404380"/>
    <lineage>
        <taxon>Bacteria</taxon>
        <taxon>Pseudomonadati</taxon>
        <taxon>Thermodesulfobacteriota</taxon>
        <taxon>Desulfuromonadia</taxon>
        <taxon>Geobacterales</taxon>
        <taxon>Geobacteraceae</taxon>
        <taxon>Citrifermentans</taxon>
    </lineage>
</organism>
<reference evidence="3 4" key="1">
    <citation type="submission" date="2008-07" db="EMBL/GenBank/DDBJ databases">
        <title>Complete sequence of Geobacter bemidjiensis BEM.</title>
        <authorList>
            <consortium name="US DOE Joint Genome Institute"/>
            <person name="Lucas S."/>
            <person name="Copeland A."/>
            <person name="Lapidus A."/>
            <person name="Glavina del Rio T."/>
            <person name="Dalin E."/>
            <person name="Tice H."/>
            <person name="Bruce D."/>
            <person name="Goodwin L."/>
            <person name="Pitluck S."/>
            <person name="Kiss H."/>
            <person name="Brettin T."/>
            <person name="Detter J.C."/>
            <person name="Han C."/>
            <person name="Kuske C.R."/>
            <person name="Schmutz J."/>
            <person name="Larimer F."/>
            <person name="Land M."/>
            <person name="Hauser L."/>
            <person name="Kyrpides N."/>
            <person name="Lykidis A."/>
            <person name="Lovley D."/>
            <person name="Richardson P."/>
        </authorList>
    </citation>
    <scope>NUCLEOTIDE SEQUENCE [LARGE SCALE GENOMIC DNA]</scope>
    <source>
        <strain evidence="4">ATCC BAA-1014 / DSM 16622 / JCM 12645 / Bem</strain>
    </source>
</reference>
<feature type="compositionally biased region" description="Basic and acidic residues" evidence="1">
    <location>
        <begin position="99"/>
        <end position="110"/>
    </location>
</feature>
<dbReference type="HOGENOM" id="CLU_542641_0_0_7"/>
<keyword evidence="2" id="KW-0472">Membrane</keyword>
<evidence type="ECO:0000256" key="1">
    <source>
        <dbReference type="SAM" id="MobiDB-lite"/>
    </source>
</evidence>
<dbReference type="STRING" id="404380.Gbem_1830"/>
<dbReference type="EMBL" id="CP001124">
    <property type="protein sequence ID" value="ACH38845.1"/>
    <property type="molecule type" value="Genomic_DNA"/>
</dbReference>
<feature type="region of interest" description="Disordered" evidence="1">
    <location>
        <begin position="78"/>
        <end position="119"/>
    </location>
</feature>
<feature type="region of interest" description="Disordered" evidence="1">
    <location>
        <begin position="226"/>
        <end position="322"/>
    </location>
</feature>
<protein>
    <submittedName>
        <fullName evidence="3">Uncharacterized protein</fullName>
    </submittedName>
</protein>
<keyword evidence="2" id="KW-0812">Transmembrane</keyword>
<gene>
    <name evidence="3" type="ordered locus">Gbem_1830</name>
</gene>
<feature type="region of interest" description="Disordered" evidence="1">
    <location>
        <begin position="178"/>
        <end position="212"/>
    </location>
</feature>
<feature type="compositionally biased region" description="Basic and acidic residues" evidence="1">
    <location>
        <begin position="197"/>
        <end position="212"/>
    </location>
</feature>
<accession>B5EAY4</accession>
<keyword evidence="4" id="KW-1185">Reference proteome</keyword>
<feature type="compositionally biased region" description="Polar residues" evidence="1">
    <location>
        <begin position="274"/>
        <end position="288"/>
    </location>
</feature>
<dbReference type="KEGG" id="gbm:Gbem_1830"/>
<evidence type="ECO:0000313" key="4">
    <source>
        <dbReference type="Proteomes" id="UP000008825"/>
    </source>
</evidence>
<dbReference type="Proteomes" id="UP000008825">
    <property type="component" value="Chromosome"/>
</dbReference>
<evidence type="ECO:0000256" key="2">
    <source>
        <dbReference type="SAM" id="Phobius"/>
    </source>
</evidence>
<feature type="transmembrane region" description="Helical" evidence="2">
    <location>
        <begin position="36"/>
        <end position="56"/>
    </location>
</feature>
<proteinExistence type="predicted"/>
<reference evidence="3 4" key="2">
    <citation type="journal article" date="2010" name="BMC Genomics">
        <title>The genome of Geobacter bemidjiensis, exemplar for the subsurface clade of Geobacter species that predominate in Fe(III)-reducing subsurface environments.</title>
        <authorList>
            <person name="Aklujkar M."/>
            <person name="Young N.D."/>
            <person name="Holmes D."/>
            <person name="Chavan M."/>
            <person name="Risso C."/>
            <person name="Kiss H.E."/>
            <person name="Han C.S."/>
            <person name="Land M.L."/>
            <person name="Lovley D.R."/>
        </authorList>
    </citation>
    <scope>NUCLEOTIDE SEQUENCE [LARGE SCALE GENOMIC DNA]</scope>
    <source>
        <strain evidence="4">ATCC BAA-1014 / DSM 16622 / JCM 12645 / Bem</strain>
    </source>
</reference>
<sequence>MKIGLGKTERICPTRAAGKDGRRASALNGRHSTRQIFGPLAFSVCLHLMIIAAVAAEWQARTEVVWVCTLFAPEPAPVDPAPPEPADLKGSTNSGNGEVTKKVAPKKDQPDQLEQPEPMPMEPAATQLVQLGAAKPANISSSPVILQEPAAISGAVLALPMMQFSSARVPEQSRLPRRVAEAPVPPGSTPVLPLQQFRRDGEPSSMRGDRPHLSSVQTVAKSLETEAVVPSQGAARDFDDAGYPHPEPFLPMPSGAATSGASVIKGDSNRPPGNLQSSSAGLLSTVSPDGQKRRQVTAAAVTQPLTARQTVAGPPSTASEPIKPEIEKTENPTAEMLRQAPPIFEARLKGDLELYVTGSDVAANRTKVMVHFRPYPKRRHHIPISMRESRKIKSIIPKISFTGKDTIQAVIEVASDGIYEFRGSEDTGPQEARCTLTIHGTSSRPIIKEVGTRKVGKDSYILKVMMPEGVLWDDDTSFSGTIKDSDGITKFNSETGLVWKEY</sequence>